<proteinExistence type="predicted"/>
<accession>A0ABR0E4R4</accession>
<organism evidence="1 2">
    <name type="scientific">Zasmidium cellare</name>
    <name type="common">Wine cellar mold</name>
    <name type="synonym">Racodium cellare</name>
    <dbReference type="NCBI Taxonomy" id="395010"/>
    <lineage>
        <taxon>Eukaryota</taxon>
        <taxon>Fungi</taxon>
        <taxon>Dikarya</taxon>
        <taxon>Ascomycota</taxon>
        <taxon>Pezizomycotina</taxon>
        <taxon>Dothideomycetes</taxon>
        <taxon>Dothideomycetidae</taxon>
        <taxon>Mycosphaerellales</taxon>
        <taxon>Mycosphaerellaceae</taxon>
        <taxon>Zasmidium</taxon>
    </lineage>
</organism>
<dbReference type="Proteomes" id="UP001305779">
    <property type="component" value="Unassembled WGS sequence"/>
</dbReference>
<dbReference type="EMBL" id="JAXOVC010000010">
    <property type="protein sequence ID" value="KAK4496422.1"/>
    <property type="molecule type" value="Genomic_DNA"/>
</dbReference>
<sequence length="92" mass="10470">MPTTRSQSRAARAIAAANRVFSIPELLELSLLKAERRDLNACRRVNSAFKATIEGSKALKRKFKNERSKPIIHKTARRALACKCPPRKWIVR</sequence>
<evidence type="ECO:0008006" key="3">
    <source>
        <dbReference type="Google" id="ProtNLM"/>
    </source>
</evidence>
<comment type="caution">
    <text evidence="1">The sequence shown here is derived from an EMBL/GenBank/DDBJ whole genome shotgun (WGS) entry which is preliminary data.</text>
</comment>
<evidence type="ECO:0000313" key="1">
    <source>
        <dbReference type="EMBL" id="KAK4496422.1"/>
    </source>
</evidence>
<keyword evidence="2" id="KW-1185">Reference proteome</keyword>
<evidence type="ECO:0000313" key="2">
    <source>
        <dbReference type="Proteomes" id="UP001305779"/>
    </source>
</evidence>
<reference evidence="1 2" key="1">
    <citation type="journal article" date="2023" name="G3 (Bethesda)">
        <title>A chromosome-level genome assembly of Zasmidium syzygii isolated from banana leaves.</title>
        <authorList>
            <person name="van Westerhoven A.C."/>
            <person name="Mehrabi R."/>
            <person name="Talebi R."/>
            <person name="Steentjes M.B.F."/>
            <person name="Corcolon B."/>
            <person name="Chong P.A."/>
            <person name="Kema G.H.J."/>
            <person name="Seidl M.F."/>
        </authorList>
    </citation>
    <scope>NUCLEOTIDE SEQUENCE [LARGE SCALE GENOMIC DNA]</scope>
    <source>
        <strain evidence="1 2">P124</strain>
    </source>
</reference>
<gene>
    <name evidence="1" type="ORF">PRZ48_012402</name>
</gene>
<name>A0ABR0E4R4_ZASCE</name>
<protein>
    <recommendedName>
        <fullName evidence="3">Ribosomal protein S20</fullName>
    </recommendedName>
</protein>